<keyword evidence="3" id="KW-1185">Reference proteome</keyword>
<organism evidence="2 3">
    <name type="scientific">Enterocloster hominis</name>
    <name type="common">ex Liu et al. 2021</name>
    <dbReference type="NCBI Taxonomy" id="2763663"/>
    <lineage>
        <taxon>Bacteria</taxon>
        <taxon>Bacillati</taxon>
        <taxon>Bacillota</taxon>
        <taxon>Clostridia</taxon>
        <taxon>Lachnospirales</taxon>
        <taxon>Lachnospiraceae</taxon>
        <taxon>Enterocloster</taxon>
    </lineage>
</organism>
<evidence type="ECO:0000256" key="1">
    <source>
        <dbReference type="SAM" id="Phobius"/>
    </source>
</evidence>
<evidence type="ECO:0000313" key="2">
    <source>
        <dbReference type="EMBL" id="MBC8598259.1"/>
    </source>
</evidence>
<sequence>MLITFTAYILIPVYTLLFVAGSDWFTTNFSVLGNIAGRNEAFVLWGLMVGIYFFVCLRKIFRRMPEKPAGTWLVPLALVLLDFAVTTPYLPEMFPLKAYLHIVFAFLAAACLILCVFLTVLKLYQRDPREYRPYLWGIGIIVAVSAFLFILAGIVSSALEIFFTVSMTWMVYGLYKNMTAGDGVS</sequence>
<protein>
    <recommendedName>
        <fullName evidence="4">DUF998 domain-containing protein</fullName>
    </recommendedName>
</protein>
<name>A0ABR7NQA6_9FIRM</name>
<keyword evidence="1" id="KW-0472">Membrane</keyword>
<dbReference type="RefSeq" id="WP_215653455.1">
    <property type="nucleotide sequence ID" value="NZ_JACRTJ010000008.1"/>
</dbReference>
<dbReference type="EMBL" id="JACRTJ010000008">
    <property type="protein sequence ID" value="MBC8598259.1"/>
    <property type="molecule type" value="Genomic_DNA"/>
</dbReference>
<feature type="transmembrane region" description="Helical" evidence="1">
    <location>
        <begin position="42"/>
        <end position="60"/>
    </location>
</feature>
<proteinExistence type="predicted"/>
<reference evidence="2 3" key="1">
    <citation type="submission" date="2020-08" db="EMBL/GenBank/DDBJ databases">
        <title>Genome public.</title>
        <authorList>
            <person name="Liu C."/>
            <person name="Sun Q."/>
        </authorList>
    </citation>
    <scope>NUCLEOTIDE SEQUENCE [LARGE SCALE GENOMIC DNA]</scope>
    <source>
        <strain evidence="2 3">BX10</strain>
    </source>
</reference>
<evidence type="ECO:0000313" key="3">
    <source>
        <dbReference type="Proteomes" id="UP000647491"/>
    </source>
</evidence>
<keyword evidence="1" id="KW-0812">Transmembrane</keyword>
<feature type="transmembrane region" description="Helical" evidence="1">
    <location>
        <begin position="133"/>
        <end position="152"/>
    </location>
</feature>
<feature type="transmembrane region" description="Helical" evidence="1">
    <location>
        <begin position="72"/>
        <end position="90"/>
    </location>
</feature>
<keyword evidence="1" id="KW-1133">Transmembrane helix</keyword>
<accession>A0ABR7NQA6</accession>
<dbReference type="Proteomes" id="UP000647491">
    <property type="component" value="Unassembled WGS sequence"/>
</dbReference>
<comment type="caution">
    <text evidence="2">The sequence shown here is derived from an EMBL/GenBank/DDBJ whole genome shotgun (WGS) entry which is preliminary data.</text>
</comment>
<gene>
    <name evidence="2" type="ORF">H8708_03290</name>
</gene>
<feature type="transmembrane region" description="Helical" evidence="1">
    <location>
        <begin position="5"/>
        <end position="22"/>
    </location>
</feature>
<feature type="transmembrane region" description="Helical" evidence="1">
    <location>
        <begin position="102"/>
        <end position="121"/>
    </location>
</feature>
<evidence type="ECO:0008006" key="4">
    <source>
        <dbReference type="Google" id="ProtNLM"/>
    </source>
</evidence>